<dbReference type="EnsemblPlants" id="Zm00001eb254220_T001">
    <property type="protein sequence ID" value="Zm00001eb254220_P001"/>
    <property type="gene ID" value="Zm00001eb254220"/>
</dbReference>
<accession>A0A804PMW8</accession>
<dbReference type="InParanoid" id="A0A804PMW8"/>
<keyword evidence="3" id="KW-1185">Reference proteome</keyword>
<evidence type="ECO:0000313" key="3">
    <source>
        <dbReference type="Proteomes" id="UP000007305"/>
    </source>
</evidence>
<reference evidence="2" key="3">
    <citation type="submission" date="2021-05" db="UniProtKB">
        <authorList>
            <consortium name="EnsemblPlants"/>
        </authorList>
    </citation>
    <scope>IDENTIFICATION</scope>
    <source>
        <strain evidence="2">cv. B73</strain>
    </source>
</reference>
<feature type="region of interest" description="Disordered" evidence="1">
    <location>
        <begin position="35"/>
        <end position="71"/>
    </location>
</feature>
<name>A0A804PMW8_MAIZE</name>
<organism evidence="2 3">
    <name type="scientific">Zea mays</name>
    <name type="common">Maize</name>
    <dbReference type="NCBI Taxonomy" id="4577"/>
    <lineage>
        <taxon>Eukaryota</taxon>
        <taxon>Viridiplantae</taxon>
        <taxon>Streptophyta</taxon>
        <taxon>Embryophyta</taxon>
        <taxon>Tracheophyta</taxon>
        <taxon>Spermatophyta</taxon>
        <taxon>Magnoliopsida</taxon>
        <taxon>Liliopsida</taxon>
        <taxon>Poales</taxon>
        <taxon>Poaceae</taxon>
        <taxon>PACMAD clade</taxon>
        <taxon>Panicoideae</taxon>
        <taxon>Andropogonodae</taxon>
        <taxon>Andropogoneae</taxon>
        <taxon>Tripsacinae</taxon>
        <taxon>Zea</taxon>
    </lineage>
</organism>
<dbReference type="Gramene" id="Zm00001eb254220_T001">
    <property type="protein sequence ID" value="Zm00001eb254220_P001"/>
    <property type="gene ID" value="Zm00001eb254220"/>
</dbReference>
<evidence type="ECO:0000256" key="1">
    <source>
        <dbReference type="SAM" id="MobiDB-lite"/>
    </source>
</evidence>
<sequence length="71" mass="7724">MDPPCVAPSACDVLQQQRCPSLRRARQVGPLAVDLRSPCTSSSKPAPSVDVTPRAMPMQRNASRWTTHATH</sequence>
<evidence type="ECO:0000313" key="2">
    <source>
        <dbReference type="EnsemblPlants" id="Zm00001eb254220_P001"/>
    </source>
</evidence>
<proteinExistence type="predicted"/>
<feature type="compositionally biased region" description="Polar residues" evidence="1">
    <location>
        <begin position="60"/>
        <end position="71"/>
    </location>
</feature>
<reference evidence="3" key="1">
    <citation type="journal article" date="2009" name="Science">
        <title>The B73 maize genome: complexity, diversity, and dynamics.</title>
        <authorList>
            <person name="Schnable P.S."/>
            <person name="Ware D."/>
            <person name="Fulton R.S."/>
            <person name="Stein J.C."/>
            <person name="Wei F."/>
            <person name="Pasternak S."/>
            <person name="Liang C."/>
            <person name="Zhang J."/>
            <person name="Fulton L."/>
            <person name="Graves T.A."/>
            <person name="Minx P."/>
            <person name="Reily A.D."/>
            <person name="Courtney L."/>
            <person name="Kruchowski S.S."/>
            <person name="Tomlinson C."/>
            <person name="Strong C."/>
            <person name="Delehaunty K."/>
            <person name="Fronick C."/>
            <person name="Courtney B."/>
            <person name="Rock S.M."/>
            <person name="Belter E."/>
            <person name="Du F."/>
            <person name="Kim K."/>
            <person name="Abbott R.M."/>
            <person name="Cotton M."/>
            <person name="Levy A."/>
            <person name="Marchetto P."/>
            <person name="Ochoa K."/>
            <person name="Jackson S.M."/>
            <person name="Gillam B."/>
            <person name="Chen W."/>
            <person name="Yan L."/>
            <person name="Higginbotham J."/>
            <person name="Cardenas M."/>
            <person name="Waligorski J."/>
            <person name="Applebaum E."/>
            <person name="Phelps L."/>
            <person name="Falcone J."/>
            <person name="Kanchi K."/>
            <person name="Thane T."/>
            <person name="Scimone A."/>
            <person name="Thane N."/>
            <person name="Henke J."/>
            <person name="Wang T."/>
            <person name="Ruppert J."/>
            <person name="Shah N."/>
            <person name="Rotter K."/>
            <person name="Hodges J."/>
            <person name="Ingenthron E."/>
            <person name="Cordes M."/>
            <person name="Kohlberg S."/>
            <person name="Sgro J."/>
            <person name="Delgado B."/>
            <person name="Mead K."/>
            <person name="Chinwalla A."/>
            <person name="Leonard S."/>
            <person name="Crouse K."/>
            <person name="Collura K."/>
            <person name="Kudrna D."/>
            <person name="Currie J."/>
            <person name="He R."/>
            <person name="Angelova A."/>
            <person name="Rajasekar S."/>
            <person name="Mueller T."/>
            <person name="Lomeli R."/>
            <person name="Scara G."/>
            <person name="Ko A."/>
            <person name="Delaney K."/>
            <person name="Wissotski M."/>
            <person name="Lopez G."/>
            <person name="Campos D."/>
            <person name="Braidotti M."/>
            <person name="Ashley E."/>
            <person name="Golser W."/>
            <person name="Kim H."/>
            <person name="Lee S."/>
            <person name="Lin J."/>
            <person name="Dujmic Z."/>
            <person name="Kim W."/>
            <person name="Talag J."/>
            <person name="Zuccolo A."/>
            <person name="Fan C."/>
            <person name="Sebastian A."/>
            <person name="Kramer M."/>
            <person name="Spiegel L."/>
            <person name="Nascimento L."/>
            <person name="Zutavern T."/>
            <person name="Miller B."/>
            <person name="Ambroise C."/>
            <person name="Muller S."/>
            <person name="Spooner W."/>
            <person name="Narechania A."/>
            <person name="Ren L."/>
            <person name="Wei S."/>
            <person name="Kumari S."/>
            <person name="Faga B."/>
            <person name="Levy M.J."/>
            <person name="McMahan L."/>
            <person name="Van Buren P."/>
            <person name="Vaughn M.W."/>
            <person name="Ying K."/>
            <person name="Yeh C.-T."/>
            <person name="Emrich S.J."/>
            <person name="Jia Y."/>
            <person name="Kalyanaraman A."/>
            <person name="Hsia A.-P."/>
            <person name="Barbazuk W.B."/>
            <person name="Baucom R.S."/>
            <person name="Brutnell T.P."/>
            <person name="Carpita N.C."/>
            <person name="Chaparro C."/>
            <person name="Chia J.-M."/>
            <person name="Deragon J.-M."/>
            <person name="Estill J.C."/>
            <person name="Fu Y."/>
            <person name="Jeddeloh J.A."/>
            <person name="Han Y."/>
            <person name="Lee H."/>
            <person name="Li P."/>
            <person name="Lisch D.R."/>
            <person name="Liu S."/>
            <person name="Liu Z."/>
            <person name="Nagel D.H."/>
            <person name="McCann M.C."/>
            <person name="SanMiguel P."/>
            <person name="Myers A.M."/>
            <person name="Nettleton D."/>
            <person name="Nguyen J."/>
            <person name="Penning B.W."/>
            <person name="Ponnala L."/>
            <person name="Schneider K.L."/>
            <person name="Schwartz D.C."/>
            <person name="Sharma A."/>
            <person name="Soderlund C."/>
            <person name="Springer N.M."/>
            <person name="Sun Q."/>
            <person name="Wang H."/>
            <person name="Waterman M."/>
            <person name="Westerman R."/>
            <person name="Wolfgruber T.K."/>
            <person name="Yang L."/>
            <person name="Yu Y."/>
            <person name="Zhang L."/>
            <person name="Zhou S."/>
            <person name="Zhu Q."/>
            <person name="Bennetzen J.L."/>
            <person name="Dawe R.K."/>
            <person name="Jiang J."/>
            <person name="Jiang N."/>
            <person name="Presting G.G."/>
            <person name="Wessler S.R."/>
            <person name="Aluru S."/>
            <person name="Martienssen R.A."/>
            <person name="Clifton S.W."/>
            <person name="McCombie W.R."/>
            <person name="Wing R.A."/>
            <person name="Wilson R.K."/>
        </authorList>
    </citation>
    <scope>NUCLEOTIDE SEQUENCE [LARGE SCALE GENOMIC DNA]</scope>
    <source>
        <strain evidence="3">cv. B73</strain>
    </source>
</reference>
<dbReference type="AlphaFoldDB" id="A0A804PMW8"/>
<reference evidence="2" key="2">
    <citation type="submission" date="2019-07" db="EMBL/GenBank/DDBJ databases">
        <authorList>
            <person name="Seetharam A."/>
            <person name="Woodhouse M."/>
            <person name="Cannon E."/>
        </authorList>
    </citation>
    <scope>NUCLEOTIDE SEQUENCE [LARGE SCALE GENOMIC DNA]</scope>
    <source>
        <strain evidence="2">cv. B73</strain>
    </source>
</reference>
<dbReference type="Proteomes" id="UP000007305">
    <property type="component" value="Chromosome 5"/>
</dbReference>
<protein>
    <submittedName>
        <fullName evidence="2">Uncharacterized protein</fullName>
    </submittedName>
</protein>